<dbReference type="AlphaFoldDB" id="A0A3M8DUW4"/>
<dbReference type="InterPro" id="IPR003593">
    <property type="entry name" value="AAA+_ATPase"/>
</dbReference>
<comment type="similarity">
    <text evidence="2">Belongs to the GTP-binding SRP family.</text>
</comment>
<evidence type="ECO:0000256" key="4">
    <source>
        <dbReference type="ARBA" id="ARBA00022448"/>
    </source>
</evidence>
<evidence type="ECO:0000313" key="17">
    <source>
        <dbReference type="Proteomes" id="UP000271031"/>
    </source>
</evidence>
<feature type="domain" description="SRP54-type proteins GTP-binding" evidence="15">
    <location>
        <begin position="278"/>
        <end position="469"/>
    </location>
</feature>
<dbReference type="GO" id="GO:0005886">
    <property type="term" value="C:plasma membrane"/>
    <property type="evidence" value="ECO:0007669"/>
    <property type="project" value="UniProtKB-SubCell"/>
</dbReference>
<dbReference type="RefSeq" id="WP_122916524.1">
    <property type="nucleotide sequence ID" value="NZ_RHHQ01000004.1"/>
</dbReference>
<dbReference type="PANTHER" id="PTHR43134">
    <property type="entry name" value="SIGNAL RECOGNITION PARTICLE RECEPTOR SUBUNIT ALPHA"/>
    <property type="match status" value="1"/>
</dbReference>
<keyword evidence="16" id="KW-0969">Cilium</keyword>
<keyword evidence="17" id="KW-1185">Reference proteome</keyword>
<dbReference type="SUPFAM" id="SSF52540">
    <property type="entry name" value="P-loop containing nucleoside triphosphate hydrolases"/>
    <property type="match status" value="1"/>
</dbReference>
<dbReference type="PANTHER" id="PTHR43134:SF3">
    <property type="entry name" value="FLAGELLAR BIOSYNTHESIS PROTEIN FLHF"/>
    <property type="match status" value="1"/>
</dbReference>
<dbReference type="GO" id="GO:0005047">
    <property type="term" value="F:signal recognition particle binding"/>
    <property type="evidence" value="ECO:0007669"/>
    <property type="project" value="TreeGrafter"/>
</dbReference>
<evidence type="ECO:0000256" key="2">
    <source>
        <dbReference type="ARBA" id="ARBA00008531"/>
    </source>
</evidence>
<dbReference type="Pfam" id="PF00448">
    <property type="entry name" value="SRP54"/>
    <property type="match status" value="1"/>
</dbReference>
<dbReference type="CDD" id="cd17873">
    <property type="entry name" value="FlhF"/>
    <property type="match status" value="1"/>
</dbReference>
<keyword evidence="6" id="KW-0547">Nucleotide-binding</keyword>
<dbReference type="SMART" id="SM00962">
    <property type="entry name" value="SRP54"/>
    <property type="match status" value="1"/>
</dbReference>
<evidence type="ECO:0000259" key="15">
    <source>
        <dbReference type="SMART" id="SM00962"/>
    </source>
</evidence>
<dbReference type="InterPro" id="IPR020006">
    <property type="entry name" value="FlhF"/>
</dbReference>
<dbReference type="Gene3D" id="1.20.120.1380">
    <property type="entry name" value="Flagellar FlhF biosynthesis protein, N domain"/>
    <property type="match status" value="1"/>
</dbReference>
<evidence type="ECO:0000256" key="12">
    <source>
        <dbReference type="ARBA" id="ARBA00025337"/>
    </source>
</evidence>
<evidence type="ECO:0000256" key="10">
    <source>
        <dbReference type="ARBA" id="ARBA00023136"/>
    </source>
</evidence>
<organism evidence="16 17">
    <name type="scientific">Brevibacillus fluminis</name>
    <dbReference type="NCBI Taxonomy" id="511487"/>
    <lineage>
        <taxon>Bacteria</taxon>
        <taxon>Bacillati</taxon>
        <taxon>Bacillota</taxon>
        <taxon>Bacilli</taxon>
        <taxon>Bacillales</taxon>
        <taxon>Paenibacillaceae</taxon>
        <taxon>Brevibacillus</taxon>
    </lineage>
</organism>
<dbReference type="FunFam" id="3.40.50.300:FF:000695">
    <property type="entry name" value="Flagellar biosynthesis regulator FlhF"/>
    <property type="match status" value="1"/>
</dbReference>
<keyword evidence="9" id="KW-0342">GTP-binding</keyword>
<evidence type="ECO:0000256" key="13">
    <source>
        <dbReference type="NCBIfam" id="TIGR03499"/>
    </source>
</evidence>
<dbReference type="OrthoDB" id="9778554at2"/>
<proteinExistence type="inferred from homology"/>
<dbReference type="InterPro" id="IPR000897">
    <property type="entry name" value="SRP54_GTPase_dom"/>
</dbReference>
<keyword evidence="5" id="KW-1003">Cell membrane</keyword>
<dbReference type="InterPro" id="IPR047040">
    <property type="entry name" value="FlhF__GTPase_dom"/>
</dbReference>
<comment type="subcellular location">
    <subcellularLocation>
        <location evidence="1">Cell membrane</location>
        <topology evidence="1">Peripheral membrane protein</topology>
        <orientation evidence="1">Cytoplasmic side</orientation>
    </subcellularLocation>
</comment>
<evidence type="ECO:0000256" key="7">
    <source>
        <dbReference type="ARBA" id="ARBA00022795"/>
    </source>
</evidence>
<dbReference type="GO" id="GO:0005525">
    <property type="term" value="F:GTP binding"/>
    <property type="evidence" value="ECO:0007669"/>
    <property type="project" value="UniProtKB-UniRule"/>
</dbReference>
<sequence length="474" mass="51649">MRVKRYLVDSMPDALEKIRIDLGKDAIILNTKPVKTGGFMGLFSKRQIEVIAAVDAKQANDRSEKGVPAQAAAPVNSYVAKQAYQRTVGSSSPELAEAKRSQTTKAAASSAIAVAELVAQAEESLHQVVVQEKSEMDQTPRTIPVPQAEAAIARVESSPQQVSSVKAGTESHAPAQAVVQAGGDLAQELRDMRQVFQKLLLKPDGTEVLPDAFRKVRDRLAEQELLPELCMVVLQEMTKRLEQAESLALDDASQLAATVIQEQLTAAAPVSTQISRSTKVAFFFGPTGVGKTTTIAKLAADAMLKEKRKVGFITTDTFRIGAVEQLKTYANILNVPIEVVFSAKDLPIAMDRLAHCDLILVDTAGRNYRNNEYVKGITDLLEKETDSENYLILSLTSRYSDMKPIVQNFQDVPIHKVIFTKADETIIFGSILNVTHEFGLKLSYITIGQNVPDDIVTATPEVVANLILGEQAYA</sequence>
<name>A0A3M8DUW4_9BACL</name>
<evidence type="ECO:0000256" key="5">
    <source>
        <dbReference type="ARBA" id="ARBA00022475"/>
    </source>
</evidence>
<gene>
    <name evidence="16" type="primary">flhF</name>
    <name evidence="16" type="ORF">EDM56_03675</name>
</gene>
<reference evidence="16 17" key="1">
    <citation type="submission" date="2018-10" db="EMBL/GenBank/DDBJ databases">
        <title>Phylogenomics of Brevibacillus.</title>
        <authorList>
            <person name="Dunlap C."/>
        </authorList>
    </citation>
    <scope>NUCLEOTIDE SEQUENCE [LARGE SCALE GENOMIC DNA]</scope>
    <source>
        <strain evidence="16 17">JCM 15716</strain>
    </source>
</reference>
<evidence type="ECO:0000256" key="11">
    <source>
        <dbReference type="ARBA" id="ARBA00023225"/>
    </source>
</evidence>
<dbReference type="GO" id="GO:0003924">
    <property type="term" value="F:GTPase activity"/>
    <property type="evidence" value="ECO:0007669"/>
    <property type="project" value="UniProtKB-UniRule"/>
</dbReference>
<evidence type="ECO:0000256" key="3">
    <source>
        <dbReference type="ARBA" id="ARBA00014919"/>
    </source>
</evidence>
<comment type="caution">
    <text evidence="16">The sequence shown here is derived from an EMBL/GenBank/DDBJ whole genome shotgun (WGS) entry which is preliminary data.</text>
</comment>
<evidence type="ECO:0000259" key="14">
    <source>
        <dbReference type="SMART" id="SM00382"/>
    </source>
</evidence>
<dbReference type="Gene3D" id="3.40.50.300">
    <property type="entry name" value="P-loop containing nucleotide triphosphate hydrolases"/>
    <property type="match status" value="1"/>
</dbReference>
<dbReference type="InterPro" id="IPR027417">
    <property type="entry name" value="P-loop_NTPase"/>
</dbReference>
<comment type="function">
    <text evidence="12">Necessary for flagellar biosynthesis. May be involved in translocation of the flagellum.</text>
</comment>
<dbReference type="GO" id="GO:0015031">
    <property type="term" value="P:protein transport"/>
    <property type="evidence" value="ECO:0007669"/>
    <property type="project" value="UniProtKB-KW"/>
</dbReference>
<keyword evidence="7" id="KW-1005">Bacterial flagellum biogenesis</keyword>
<feature type="domain" description="AAA+ ATPase" evidence="14">
    <location>
        <begin position="277"/>
        <end position="432"/>
    </location>
</feature>
<dbReference type="Proteomes" id="UP000271031">
    <property type="component" value="Unassembled WGS sequence"/>
</dbReference>
<evidence type="ECO:0000256" key="9">
    <source>
        <dbReference type="ARBA" id="ARBA00023134"/>
    </source>
</evidence>
<dbReference type="NCBIfam" id="TIGR03499">
    <property type="entry name" value="FlhF"/>
    <property type="match status" value="1"/>
</dbReference>
<evidence type="ECO:0000313" key="16">
    <source>
        <dbReference type="EMBL" id="RNB91862.1"/>
    </source>
</evidence>
<dbReference type="SMART" id="SM00382">
    <property type="entry name" value="AAA"/>
    <property type="match status" value="1"/>
</dbReference>
<keyword evidence="16" id="KW-0282">Flagellum</keyword>
<evidence type="ECO:0000256" key="1">
    <source>
        <dbReference type="ARBA" id="ARBA00004413"/>
    </source>
</evidence>
<keyword evidence="8" id="KW-0653">Protein transport</keyword>
<evidence type="ECO:0000256" key="6">
    <source>
        <dbReference type="ARBA" id="ARBA00022741"/>
    </source>
</evidence>
<keyword evidence="16" id="KW-0966">Cell projection</keyword>
<keyword evidence="10" id="KW-0472">Membrane</keyword>
<keyword evidence="4" id="KW-0813">Transport</keyword>
<dbReference type="GO" id="GO:0044781">
    <property type="term" value="P:bacterial-type flagellum organization"/>
    <property type="evidence" value="ECO:0007669"/>
    <property type="project" value="UniProtKB-UniRule"/>
</dbReference>
<protein>
    <recommendedName>
        <fullName evidence="3 13">Flagellar biosynthesis protein FlhF</fullName>
    </recommendedName>
</protein>
<evidence type="ECO:0000256" key="8">
    <source>
        <dbReference type="ARBA" id="ARBA00022927"/>
    </source>
</evidence>
<accession>A0A3M8DUW4</accession>
<dbReference type="GO" id="GO:0006614">
    <property type="term" value="P:SRP-dependent cotranslational protein targeting to membrane"/>
    <property type="evidence" value="ECO:0007669"/>
    <property type="project" value="UniProtKB-UniRule"/>
</dbReference>
<dbReference type="EMBL" id="RHHQ01000004">
    <property type="protein sequence ID" value="RNB91862.1"/>
    <property type="molecule type" value="Genomic_DNA"/>
</dbReference>
<keyword evidence="11" id="KW-1006">Bacterial flagellum protein export</keyword>